<sequence>MAGRSGSKGMPRGEREAQILDAAAVEFGTRGYASVLVVDVARRAGVSKPLVHQYFATKDGLCAACVERAGAALTSGIAAAMTTPGPSVRTAAGAVLDAVFTALEPRPHDWNVLYDRSVPAGTAAATVARRYRRLIAEQAAAGVSSAFAGGSPTDPRDLEVLTRVWMNSVSAVVSWWLDNPDQTAEQMRERAHRVLAHLLG</sequence>
<organism evidence="6 7">
    <name type="scientific">Nocardia asteroides NBRC 15531</name>
    <dbReference type="NCBI Taxonomy" id="1110697"/>
    <lineage>
        <taxon>Bacteria</taxon>
        <taxon>Bacillati</taxon>
        <taxon>Actinomycetota</taxon>
        <taxon>Actinomycetes</taxon>
        <taxon>Mycobacteriales</taxon>
        <taxon>Nocardiaceae</taxon>
        <taxon>Nocardia</taxon>
    </lineage>
</organism>
<evidence type="ECO:0000313" key="6">
    <source>
        <dbReference type="EMBL" id="GAD87733.1"/>
    </source>
</evidence>
<evidence type="ECO:0000256" key="1">
    <source>
        <dbReference type="ARBA" id="ARBA00023015"/>
    </source>
</evidence>
<dbReference type="SUPFAM" id="SSF46689">
    <property type="entry name" value="Homeodomain-like"/>
    <property type="match status" value="1"/>
</dbReference>
<dbReference type="InterPro" id="IPR054129">
    <property type="entry name" value="DesT_TetR_C"/>
</dbReference>
<evidence type="ECO:0000256" key="2">
    <source>
        <dbReference type="ARBA" id="ARBA00023125"/>
    </source>
</evidence>
<dbReference type="PRINTS" id="PR00455">
    <property type="entry name" value="HTHTETR"/>
</dbReference>
<dbReference type="AlphaFoldDB" id="U5EN61"/>
<dbReference type="GeneID" id="91515368"/>
<keyword evidence="3" id="KW-0804">Transcription</keyword>
<dbReference type="GO" id="GO:0000976">
    <property type="term" value="F:transcription cis-regulatory region binding"/>
    <property type="evidence" value="ECO:0007669"/>
    <property type="project" value="TreeGrafter"/>
</dbReference>
<evidence type="ECO:0000259" key="5">
    <source>
        <dbReference type="PROSITE" id="PS50977"/>
    </source>
</evidence>
<comment type="caution">
    <text evidence="6">The sequence shown here is derived from an EMBL/GenBank/DDBJ whole genome shotgun (WGS) entry which is preliminary data.</text>
</comment>
<dbReference type="eggNOG" id="COG1309">
    <property type="taxonomic scope" value="Bacteria"/>
</dbReference>
<keyword evidence="1" id="KW-0805">Transcription regulation</keyword>
<protein>
    <submittedName>
        <fullName evidence="6">TetR family transcriptional regulator</fullName>
    </submittedName>
</protein>
<dbReference type="InterPro" id="IPR009057">
    <property type="entry name" value="Homeodomain-like_sf"/>
</dbReference>
<dbReference type="GO" id="GO:0003700">
    <property type="term" value="F:DNA-binding transcription factor activity"/>
    <property type="evidence" value="ECO:0007669"/>
    <property type="project" value="TreeGrafter"/>
</dbReference>
<dbReference type="Pfam" id="PF00440">
    <property type="entry name" value="TetR_N"/>
    <property type="match status" value="1"/>
</dbReference>
<evidence type="ECO:0000313" key="7">
    <source>
        <dbReference type="Proteomes" id="UP000017048"/>
    </source>
</evidence>
<dbReference type="Pfam" id="PF21943">
    <property type="entry name" value="TetR_C_46"/>
    <property type="match status" value="1"/>
</dbReference>
<name>U5EN61_NOCAS</name>
<dbReference type="Gene3D" id="1.10.357.10">
    <property type="entry name" value="Tetracycline Repressor, domain 2"/>
    <property type="match status" value="1"/>
</dbReference>
<proteinExistence type="predicted"/>
<dbReference type="InterPro" id="IPR001647">
    <property type="entry name" value="HTH_TetR"/>
</dbReference>
<dbReference type="RefSeq" id="WP_022567353.1">
    <property type="nucleotide sequence ID" value="NZ_BAFO02000037.1"/>
</dbReference>
<dbReference type="Proteomes" id="UP000017048">
    <property type="component" value="Unassembled WGS sequence"/>
</dbReference>
<dbReference type="InterPro" id="IPR050109">
    <property type="entry name" value="HTH-type_TetR-like_transc_reg"/>
</dbReference>
<evidence type="ECO:0000256" key="3">
    <source>
        <dbReference type="ARBA" id="ARBA00023163"/>
    </source>
</evidence>
<dbReference type="EMBL" id="BAFO02000037">
    <property type="protein sequence ID" value="GAD87733.1"/>
    <property type="molecule type" value="Genomic_DNA"/>
</dbReference>
<accession>U5EN61</accession>
<dbReference type="STRING" id="1824.SAMN05444423_103165"/>
<keyword evidence="7" id="KW-1185">Reference proteome</keyword>
<dbReference type="PROSITE" id="PS50977">
    <property type="entry name" value="HTH_TETR_2"/>
    <property type="match status" value="1"/>
</dbReference>
<reference evidence="6 7" key="1">
    <citation type="journal article" date="2014" name="BMC Genomics">
        <title>Genome based analysis of type-I polyketide synthase and nonribosomal peptide synthetase gene clusters in seven strains of five representative Nocardia species.</title>
        <authorList>
            <person name="Komaki H."/>
            <person name="Ichikawa N."/>
            <person name="Hosoyama A."/>
            <person name="Takahashi-Nakaguchi A."/>
            <person name="Matsuzawa T."/>
            <person name="Suzuki K."/>
            <person name="Fujita N."/>
            <person name="Gonoi T."/>
        </authorList>
    </citation>
    <scope>NUCLEOTIDE SEQUENCE [LARGE SCALE GENOMIC DNA]</scope>
    <source>
        <strain evidence="6 7">NBRC 15531</strain>
    </source>
</reference>
<gene>
    <name evidence="6" type="ORF">NCAST_37_00400</name>
</gene>
<feature type="DNA-binding region" description="H-T-H motif" evidence="4">
    <location>
        <begin position="36"/>
        <end position="55"/>
    </location>
</feature>
<keyword evidence="2 4" id="KW-0238">DNA-binding</keyword>
<dbReference type="PANTHER" id="PTHR30055">
    <property type="entry name" value="HTH-TYPE TRANSCRIPTIONAL REGULATOR RUTR"/>
    <property type="match status" value="1"/>
</dbReference>
<dbReference type="PANTHER" id="PTHR30055:SF226">
    <property type="entry name" value="HTH-TYPE TRANSCRIPTIONAL REGULATOR PKSA"/>
    <property type="match status" value="1"/>
</dbReference>
<evidence type="ECO:0000256" key="4">
    <source>
        <dbReference type="PROSITE-ProRule" id="PRU00335"/>
    </source>
</evidence>
<feature type="domain" description="HTH tetR-type" evidence="5">
    <location>
        <begin position="13"/>
        <end position="73"/>
    </location>
</feature>